<name>A0A370U996_9GAMM</name>
<comment type="caution">
    <text evidence="1">The sequence shown here is derived from an EMBL/GenBank/DDBJ whole genome shotgun (WGS) entry which is preliminary data.</text>
</comment>
<organism evidence="1 2">
    <name type="scientific">Marinomonas piezotolerans</name>
    <dbReference type="NCBI Taxonomy" id="2213058"/>
    <lineage>
        <taxon>Bacteria</taxon>
        <taxon>Pseudomonadati</taxon>
        <taxon>Pseudomonadota</taxon>
        <taxon>Gammaproteobacteria</taxon>
        <taxon>Oceanospirillales</taxon>
        <taxon>Oceanospirillaceae</taxon>
        <taxon>Marinomonas</taxon>
    </lineage>
</organism>
<dbReference type="RefSeq" id="WP_115467623.1">
    <property type="nucleotide sequence ID" value="NZ_QKRA01000003.1"/>
</dbReference>
<protein>
    <submittedName>
        <fullName evidence="1">Uncharacterized protein</fullName>
    </submittedName>
</protein>
<proteinExistence type="predicted"/>
<sequence length="197" mass="22203">MPLVFSDIELLISPEAHQAPSVLIQDYLGYVVNDFCRRSKFVRRTFEHDLLAEGNSFQQEVTDDEQLHELWKAELGGVRLDHSTPYTPSNVPSLTINDDKKGFSVNNPQDAKQLKATFVVTTKRSATQYPESLEEWLDGLASGVIARLQSMTNKPWSNANNAYTHQQRYEMAVSKAKTKAIVTSTGGDMRLRPTPFI</sequence>
<dbReference type="Proteomes" id="UP000254326">
    <property type="component" value="Unassembled WGS sequence"/>
</dbReference>
<evidence type="ECO:0000313" key="1">
    <source>
        <dbReference type="EMBL" id="RDL44360.1"/>
    </source>
</evidence>
<reference evidence="1 2" key="1">
    <citation type="submission" date="2018-06" db="EMBL/GenBank/DDBJ databases">
        <title>Marinomonas sp. YLB-05 draft genome sequence.</title>
        <authorList>
            <person name="Yu L."/>
            <person name="Tang X."/>
        </authorList>
    </citation>
    <scope>NUCLEOTIDE SEQUENCE [LARGE SCALE GENOMIC DNA]</scope>
    <source>
        <strain evidence="1 2">YLB-05</strain>
    </source>
</reference>
<gene>
    <name evidence="1" type="ORF">DN730_08120</name>
</gene>
<evidence type="ECO:0000313" key="2">
    <source>
        <dbReference type="Proteomes" id="UP000254326"/>
    </source>
</evidence>
<dbReference type="EMBL" id="QKRA01000003">
    <property type="protein sequence ID" value="RDL44360.1"/>
    <property type="molecule type" value="Genomic_DNA"/>
</dbReference>
<dbReference type="AlphaFoldDB" id="A0A370U996"/>
<accession>A0A370U996</accession>
<keyword evidence="2" id="KW-1185">Reference proteome</keyword>